<dbReference type="AlphaFoldDB" id="A0A9X1MVK0"/>
<dbReference type="Proteomes" id="UP001139171">
    <property type="component" value="Unassembled WGS sequence"/>
</dbReference>
<dbReference type="InterPro" id="IPR036412">
    <property type="entry name" value="HAD-like_sf"/>
</dbReference>
<dbReference type="PROSITE" id="PS01229">
    <property type="entry name" value="COF_2"/>
    <property type="match status" value="1"/>
</dbReference>
<dbReference type="GO" id="GO:0050308">
    <property type="term" value="F:sugar-phosphatase activity"/>
    <property type="evidence" value="ECO:0007669"/>
    <property type="project" value="UniProtKB-EC"/>
</dbReference>
<dbReference type="GO" id="GO:0033883">
    <property type="term" value="F:pyridoxal phosphatase activity"/>
    <property type="evidence" value="ECO:0007669"/>
    <property type="project" value="UniProtKB-EC"/>
</dbReference>
<dbReference type="NCBIfam" id="TIGR00099">
    <property type="entry name" value="Cof-subfamily"/>
    <property type="match status" value="1"/>
</dbReference>
<accession>A0A9X1MVK0</accession>
<proteinExistence type="inferred from homology"/>
<dbReference type="Gene3D" id="3.30.1240.10">
    <property type="match status" value="1"/>
</dbReference>
<evidence type="ECO:0000256" key="3">
    <source>
        <dbReference type="ARBA" id="ARBA00022801"/>
    </source>
</evidence>
<dbReference type="EC" id="3.1.3.74" evidence="6"/>
<reference evidence="6" key="1">
    <citation type="submission" date="2021-11" db="EMBL/GenBank/DDBJ databases">
        <title>Jinshanibacter sp. isolated from one year old Eriocheir sinensis.</title>
        <authorList>
            <person name="Li J.-Y."/>
            <person name="He W."/>
            <person name="Gao T.-H."/>
        </authorList>
    </citation>
    <scope>NUCLEOTIDE SEQUENCE</scope>
    <source>
        <strain evidence="6">LJY008</strain>
    </source>
</reference>
<dbReference type="CDD" id="cd07516">
    <property type="entry name" value="HAD_Pase"/>
    <property type="match status" value="1"/>
</dbReference>
<evidence type="ECO:0000256" key="1">
    <source>
        <dbReference type="ARBA" id="ARBA00001946"/>
    </source>
</evidence>
<dbReference type="EC" id="3.1.3.23" evidence="6"/>
<evidence type="ECO:0000256" key="2">
    <source>
        <dbReference type="ARBA" id="ARBA00022723"/>
    </source>
</evidence>
<protein>
    <submittedName>
        <fullName evidence="6">Sugar/pyridoxal phosphate phosphatase YigL</fullName>
        <ecNumber evidence="6">3.1.3.23</ecNumber>
        <ecNumber evidence="6">3.1.3.74</ecNumber>
    </submittedName>
</protein>
<evidence type="ECO:0000256" key="4">
    <source>
        <dbReference type="ARBA" id="ARBA00022842"/>
    </source>
</evidence>
<evidence type="ECO:0000313" key="6">
    <source>
        <dbReference type="EMBL" id="MCD1126466.1"/>
    </source>
</evidence>
<evidence type="ECO:0000256" key="5">
    <source>
        <dbReference type="ARBA" id="ARBA00034778"/>
    </source>
</evidence>
<keyword evidence="3 6" id="KW-0378">Hydrolase</keyword>
<sequence>MYQIVASDLDGTLLQADHKLSPFAKETLKLISQHGVNFIFATGRHHVDVGQIRDGLGIDAYMITSNGARVHNSQGELIFSHNLDEEIAYELFRIVNDGLDIETHVYRNDDWLTNRESGEELKKYHKESDFSYKLFEPDTLETDGICKVFYTCNDHERLLRLEEKINSRWLGQVNVSFSLDSCLEVMGAGVSKGHALQDVSGILGYELKNCITFGDGMNDKEMLSMAGKGCIMKNASSRLKQTLPQLEVIGSNADDAVIHYLRKLYLPSL</sequence>
<name>A0A9X1MVK0_9GAMM</name>
<dbReference type="EMBL" id="JAJNAG010000022">
    <property type="protein sequence ID" value="MCD1126466.1"/>
    <property type="molecule type" value="Genomic_DNA"/>
</dbReference>
<dbReference type="PANTHER" id="PTHR47267:SF4">
    <property type="entry name" value="PYRIDOXAL PHOSPHATE PHOSPHATASE YIGL"/>
    <property type="match status" value="1"/>
</dbReference>
<evidence type="ECO:0000313" key="7">
    <source>
        <dbReference type="Proteomes" id="UP001139171"/>
    </source>
</evidence>
<dbReference type="SFLD" id="SFLDS00003">
    <property type="entry name" value="Haloacid_Dehalogenase"/>
    <property type="match status" value="1"/>
</dbReference>
<dbReference type="Pfam" id="PF08282">
    <property type="entry name" value="Hydrolase_3"/>
    <property type="match status" value="1"/>
</dbReference>
<dbReference type="Gene3D" id="3.40.50.1000">
    <property type="entry name" value="HAD superfamily/HAD-like"/>
    <property type="match status" value="1"/>
</dbReference>
<comment type="similarity">
    <text evidence="5">Belongs to the HAD-like hydrolase superfamily. Cof family.</text>
</comment>
<gene>
    <name evidence="6" type="primary">yigL</name>
    <name evidence="6" type="ORF">LPW36_10735</name>
</gene>
<dbReference type="NCBIfam" id="TIGR01484">
    <property type="entry name" value="HAD-SF-IIB"/>
    <property type="match status" value="1"/>
</dbReference>
<comment type="cofactor">
    <cofactor evidence="1">
        <name>Mg(2+)</name>
        <dbReference type="ChEBI" id="CHEBI:18420"/>
    </cofactor>
</comment>
<organism evidence="6 7">
    <name type="scientific">Limnobaculum eriocheiris</name>
    <dbReference type="NCBI Taxonomy" id="2897391"/>
    <lineage>
        <taxon>Bacteria</taxon>
        <taxon>Pseudomonadati</taxon>
        <taxon>Pseudomonadota</taxon>
        <taxon>Gammaproteobacteria</taxon>
        <taxon>Enterobacterales</taxon>
        <taxon>Budviciaceae</taxon>
        <taxon>Limnobaculum</taxon>
    </lineage>
</organism>
<dbReference type="NCBIfam" id="NF008213">
    <property type="entry name" value="PRK10976.1"/>
    <property type="match status" value="1"/>
</dbReference>
<dbReference type="SUPFAM" id="SSF56784">
    <property type="entry name" value="HAD-like"/>
    <property type="match status" value="1"/>
</dbReference>
<dbReference type="RefSeq" id="WP_230609656.1">
    <property type="nucleotide sequence ID" value="NZ_JAJNAG010000022.1"/>
</dbReference>
<keyword evidence="4" id="KW-0460">Magnesium</keyword>
<keyword evidence="7" id="KW-1185">Reference proteome</keyword>
<keyword evidence="2" id="KW-0479">Metal-binding</keyword>
<dbReference type="SFLD" id="SFLDG01144">
    <property type="entry name" value="C2.B.4:_PGP_Like"/>
    <property type="match status" value="1"/>
</dbReference>
<dbReference type="InterPro" id="IPR023214">
    <property type="entry name" value="HAD_sf"/>
</dbReference>
<dbReference type="SFLD" id="SFLDG01140">
    <property type="entry name" value="C2.B:_Phosphomannomutase_and_P"/>
    <property type="match status" value="1"/>
</dbReference>
<comment type="caution">
    <text evidence="6">The sequence shown here is derived from an EMBL/GenBank/DDBJ whole genome shotgun (WGS) entry which is preliminary data.</text>
</comment>
<dbReference type="InterPro" id="IPR000150">
    <property type="entry name" value="Cof"/>
</dbReference>
<dbReference type="GO" id="GO:0000287">
    <property type="term" value="F:magnesium ion binding"/>
    <property type="evidence" value="ECO:0007669"/>
    <property type="project" value="UniProtKB-ARBA"/>
</dbReference>
<dbReference type="PANTHER" id="PTHR47267">
    <property type="match status" value="1"/>
</dbReference>
<dbReference type="InterPro" id="IPR006379">
    <property type="entry name" value="HAD-SF_hydro_IIB"/>
</dbReference>